<feature type="compositionally biased region" description="Basic and acidic residues" evidence="1">
    <location>
        <begin position="82"/>
        <end position="97"/>
    </location>
</feature>
<dbReference type="EMBL" id="CP144104">
    <property type="protein sequence ID" value="WWC90497.1"/>
    <property type="molecule type" value="Genomic_DNA"/>
</dbReference>
<feature type="compositionally biased region" description="Basic and acidic residues" evidence="1">
    <location>
        <begin position="12"/>
        <end position="22"/>
    </location>
</feature>
<sequence length="127" mass="14980">MRYKFTNPKANKKSDKPEVSKSKEKKSRIFYSPFVFSSSSINLLKTNLIWLKTGNVNETDYLKEFDLTRYTRTEDKVLRLNLESSEHEDNNNDDQEHSASIMNPRFDYHMNNGKKMEVDIVDFTLSD</sequence>
<dbReference type="GeneID" id="91096103"/>
<dbReference type="AlphaFoldDB" id="A0AAX4JYS7"/>
<feature type="region of interest" description="Disordered" evidence="1">
    <location>
        <begin position="82"/>
        <end position="105"/>
    </location>
</feature>
<evidence type="ECO:0000313" key="2">
    <source>
        <dbReference type="EMBL" id="WWC90497.1"/>
    </source>
</evidence>
<organism evidence="2 3">
    <name type="scientific">Kwoniella dendrophila CBS 6074</name>
    <dbReference type="NCBI Taxonomy" id="1295534"/>
    <lineage>
        <taxon>Eukaryota</taxon>
        <taxon>Fungi</taxon>
        <taxon>Dikarya</taxon>
        <taxon>Basidiomycota</taxon>
        <taxon>Agaricomycotina</taxon>
        <taxon>Tremellomycetes</taxon>
        <taxon>Tremellales</taxon>
        <taxon>Cryptococcaceae</taxon>
        <taxon>Kwoniella</taxon>
    </lineage>
</organism>
<protein>
    <submittedName>
        <fullName evidence="2">Uncharacterized protein</fullName>
    </submittedName>
</protein>
<feature type="region of interest" description="Disordered" evidence="1">
    <location>
        <begin position="1"/>
        <end position="25"/>
    </location>
</feature>
<evidence type="ECO:0000256" key="1">
    <source>
        <dbReference type="SAM" id="MobiDB-lite"/>
    </source>
</evidence>
<evidence type="ECO:0000313" key="3">
    <source>
        <dbReference type="Proteomes" id="UP001355207"/>
    </source>
</evidence>
<reference evidence="2 3" key="1">
    <citation type="submission" date="2024-01" db="EMBL/GenBank/DDBJ databases">
        <title>Comparative genomics of Cryptococcus and Kwoniella reveals pathogenesis evolution and contrasting modes of karyotype evolution via chromosome fusion or intercentromeric recombination.</title>
        <authorList>
            <person name="Coelho M.A."/>
            <person name="David-Palma M."/>
            <person name="Shea T."/>
            <person name="Bowers K."/>
            <person name="McGinley-Smith S."/>
            <person name="Mohammad A.W."/>
            <person name="Gnirke A."/>
            <person name="Yurkov A.M."/>
            <person name="Nowrousian M."/>
            <person name="Sun S."/>
            <person name="Cuomo C.A."/>
            <person name="Heitman J."/>
        </authorList>
    </citation>
    <scope>NUCLEOTIDE SEQUENCE [LARGE SCALE GENOMIC DNA]</scope>
    <source>
        <strain evidence="2 3">CBS 6074</strain>
    </source>
</reference>
<keyword evidence="3" id="KW-1185">Reference proteome</keyword>
<accession>A0AAX4JYS7</accession>
<name>A0AAX4JYS7_9TREE</name>
<gene>
    <name evidence="2" type="ORF">L201_005433</name>
</gene>
<dbReference type="RefSeq" id="XP_066077260.1">
    <property type="nucleotide sequence ID" value="XM_066221163.1"/>
</dbReference>
<proteinExistence type="predicted"/>
<dbReference type="Proteomes" id="UP001355207">
    <property type="component" value="Chromosome 7"/>
</dbReference>